<sequence length="105" mass="11041">MMILGLACALAGCGESGADQVVSDNRIEPETGATAQVAKLDEDLRNGVFAKAIRDSGAACPEVTGSERAEIRHGVRGWKAQCNNESAHLIQILPDGTAKVTSRTY</sequence>
<dbReference type="Proteomes" id="UP000326364">
    <property type="component" value="Unassembled WGS sequence"/>
</dbReference>
<name>A0A5J5I3X3_9SPHN</name>
<evidence type="ECO:0000313" key="1">
    <source>
        <dbReference type="EMBL" id="KAA9015942.1"/>
    </source>
</evidence>
<organism evidence="2 3">
    <name type="scientific">Sphingobium limneticum</name>
    <dbReference type="NCBI Taxonomy" id="1007511"/>
    <lineage>
        <taxon>Bacteria</taxon>
        <taxon>Pseudomonadati</taxon>
        <taxon>Pseudomonadota</taxon>
        <taxon>Alphaproteobacteria</taxon>
        <taxon>Sphingomonadales</taxon>
        <taxon>Sphingomonadaceae</taxon>
        <taxon>Sphingobium</taxon>
    </lineage>
</organism>
<dbReference type="EMBL" id="VYQA01000010">
    <property type="protein sequence ID" value="KAA9028354.1"/>
    <property type="molecule type" value="Genomic_DNA"/>
</dbReference>
<keyword evidence="4" id="KW-1185">Reference proteome</keyword>
<evidence type="ECO:0000313" key="3">
    <source>
        <dbReference type="Proteomes" id="UP000325933"/>
    </source>
</evidence>
<proteinExistence type="predicted"/>
<evidence type="ECO:0000313" key="4">
    <source>
        <dbReference type="Proteomes" id="UP000326364"/>
    </source>
</evidence>
<reference evidence="3 4" key="1">
    <citation type="submission" date="2019-09" db="EMBL/GenBank/DDBJ databases">
        <authorList>
            <person name="Feng G."/>
        </authorList>
    </citation>
    <scope>NUCLEOTIDE SEQUENCE [LARGE SCALE GENOMIC DNA]</scope>
    <source>
        <strain evidence="2 3">KACC 19283</strain>
        <strain evidence="1 4">KACC 19284</strain>
    </source>
</reference>
<protein>
    <submittedName>
        <fullName evidence="2">Uncharacterized protein</fullName>
    </submittedName>
</protein>
<accession>A0A5J5I3X3</accession>
<dbReference type="AlphaFoldDB" id="A0A5J5I3X3"/>
<gene>
    <name evidence="2" type="ORF">F4U95_14750</name>
    <name evidence="1" type="ORF">F4U96_13620</name>
</gene>
<dbReference type="Proteomes" id="UP000325933">
    <property type="component" value="Unassembled WGS sequence"/>
</dbReference>
<dbReference type="EMBL" id="VYQB01000009">
    <property type="protein sequence ID" value="KAA9015942.1"/>
    <property type="molecule type" value="Genomic_DNA"/>
</dbReference>
<evidence type="ECO:0000313" key="2">
    <source>
        <dbReference type="EMBL" id="KAA9028354.1"/>
    </source>
</evidence>
<comment type="caution">
    <text evidence="2">The sequence shown here is derived from an EMBL/GenBank/DDBJ whole genome shotgun (WGS) entry which is preliminary data.</text>
</comment>